<dbReference type="Ensembl" id="ENSCJAT00000076557.2">
    <property type="protein sequence ID" value="ENSCJAP00000058781.1"/>
    <property type="gene ID" value="ENSCJAG00000042623.2"/>
</dbReference>
<feature type="region of interest" description="Disordered" evidence="1">
    <location>
        <begin position="1"/>
        <end position="36"/>
    </location>
</feature>
<protein>
    <submittedName>
        <fullName evidence="2">Uncharacterized protein</fullName>
    </submittedName>
</protein>
<reference evidence="2" key="2">
    <citation type="submission" date="2025-08" db="UniProtKB">
        <authorList>
            <consortium name="Ensembl"/>
        </authorList>
    </citation>
    <scope>IDENTIFICATION</scope>
</reference>
<accession>A0A2R8MFL8</accession>
<dbReference type="AlphaFoldDB" id="A0A2R8MFL8"/>
<dbReference type="InParanoid" id="A0A2R8MFL8"/>
<keyword evidence="3" id="KW-1185">Reference proteome</keyword>
<organism evidence="2 3">
    <name type="scientific">Callithrix jacchus</name>
    <name type="common">White-tufted-ear marmoset</name>
    <name type="synonym">Simia Jacchus</name>
    <dbReference type="NCBI Taxonomy" id="9483"/>
    <lineage>
        <taxon>Eukaryota</taxon>
        <taxon>Metazoa</taxon>
        <taxon>Chordata</taxon>
        <taxon>Craniata</taxon>
        <taxon>Vertebrata</taxon>
        <taxon>Euteleostomi</taxon>
        <taxon>Mammalia</taxon>
        <taxon>Eutheria</taxon>
        <taxon>Euarchontoglires</taxon>
        <taxon>Primates</taxon>
        <taxon>Haplorrhini</taxon>
        <taxon>Platyrrhini</taxon>
        <taxon>Cebidae</taxon>
        <taxon>Callitrichinae</taxon>
        <taxon>Callithrix</taxon>
        <taxon>Callithrix</taxon>
    </lineage>
</organism>
<sequence length="36" mass="3786">MEETESGSGKKERRQPGAVAHTCNPSTLGGRGGWIT</sequence>
<evidence type="ECO:0000313" key="3">
    <source>
        <dbReference type="Proteomes" id="UP000008225"/>
    </source>
</evidence>
<reference evidence="2" key="3">
    <citation type="submission" date="2025-09" db="UniProtKB">
        <authorList>
            <consortium name="Ensembl"/>
        </authorList>
    </citation>
    <scope>IDENTIFICATION</scope>
</reference>
<reference evidence="2" key="1">
    <citation type="submission" date="2009-03" db="EMBL/GenBank/DDBJ databases">
        <authorList>
            <person name="Warren W."/>
            <person name="Ye L."/>
            <person name="Minx P."/>
            <person name="Worley K."/>
            <person name="Gibbs R."/>
            <person name="Wilson R.K."/>
        </authorList>
    </citation>
    <scope>NUCLEOTIDE SEQUENCE [LARGE SCALE GENOMIC DNA]</scope>
</reference>
<name>A0A2R8MFL8_CALJA</name>
<dbReference type="Proteomes" id="UP000008225">
    <property type="component" value="Chromosome 5"/>
</dbReference>
<proteinExistence type="predicted"/>
<evidence type="ECO:0000313" key="2">
    <source>
        <dbReference type="Ensembl" id="ENSCJAP00000058781.1"/>
    </source>
</evidence>
<evidence type="ECO:0000256" key="1">
    <source>
        <dbReference type="SAM" id="MobiDB-lite"/>
    </source>
</evidence>